<dbReference type="EMBL" id="CAJVPM010048103">
    <property type="protein sequence ID" value="CAG8722249.1"/>
    <property type="molecule type" value="Genomic_DNA"/>
</dbReference>
<accession>A0ACA9PU58</accession>
<protein>
    <submittedName>
        <fullName evidence="1">10035_t:CDS:1</fullName>
    </submittedName>
</protein>
<reference evidence="1" key="1">
    <citation type="submission" date="2021-06" db="EMBL/GenBank/DDBJ databases">
        <authorList>
            <person name="Kallberg Y."/>
            <person name="Tangrot J."/>
            <person name="Rosling A."/>
        </authorList>
    </citation>
    <scope>NUCLEOTIDE SEQUENCE</scope>
    <source>
        <strain evidence="1">AU212A</strain>
    </source>
</reference>
<gene>
    <name evidence="1" type="ORF">SCALOS_LOCUS11298</name>
</gene>
<proteinExistence type="predicted"/>
<name>A0ACA9PU58_9GLOM</name>
<evidence type="ECO:0000313" key="1">
    <source>
        <dbReference type="EMBL" id="CAG8722249.1"/>
    </source>
</evidence>
<evidence type="ECO:0000313" key="2">
    <source>
        <dbReference type="Proteomes" id="UP000789860"/>
    </source>
</evidence>
<dbReference type="Proteomes" id="UP000789860">
    <property type="component" value="Unassembled WGS sequence"/>
</dbReference>
<comment type="caution">
    <text evidence="1">The sequence shown here is derived from an EMBL/GenBank/DDBJ whole genome shotgun (WGS) entry which is preliminary data.</text>
</comment>
<keyword evidence="2" id="KW-1185">Reference proteome</keyword>
<feature type="non-terminal residue" evidence="1">
    <location>
        <position position="52"/>
    </location>
</feature>
<sequence>MIFFPESSEFIANNTEETLSLTSSIESSQFVEGIKNSAKNNNVWVSIGVHES</sequence>
<organism evidence="1 2">
    <name type="scientific">Scutellospora calospora</name>
    <dbReference type="NCBI Taxonomy" id="85575"/>
    <lineage>
        <taxon>Eukaryota</taxon>
        <taxon>Fungi</taxon>
        <taxon>Fungi incertae sedis</taxon>
        <taxon>Mucoromycota</taxon>
        <taxon>Glomeromycotina</taxon>
        <taxon>Glomeromycetes</taxon>
        <taxon>Diversisporales</taxon>
        <taxon>Gigasporaceae</taxon>
        <taxon>Scutellospora</taxon>
    </lineage>
</organism>